<feature type="domain" description="DUF7707" evidence="4">
    <location>
        <begin position="22"/>
        <end position="124"/>
    </location>
</feature>
<feature type="chain" id="PRO_5042976141" description="DUF7707 domain-containing protein" evidence="3">
    <location>
        <begin position="20"/>
        <end position="192"/>
    </location>
</feature>
<name>A0AAN7BY75_9PEZI</name>
<evidence type="ECO:0000256" key="1">
    <source>
        <dbReference type="SAM" id="MobiDB-lite"/>
    </source>
</evidence>
<feature type="transmembrane region" description="Helical" evidence="2">
    <location>
        <begin position="168"/>
        <end position="191"/>
    </location>
</feature>
<keyword evidence="3" id="KW-0732">Signal</keyword>
<dbReference type="InterPro" id="IPR056124">
    <property type="entry name" value="DUF7707"/>
</dbReference>
<comment type="caution">
    <text evidence="5">The sequence shown here is derived from an EMBL/GenBank/DDBJ whole genome shotgun (WGS) entry which is preliminary data.</text>
</comment>
<evidence type="ECO:0000256" key="2">
    <source>
        <dbReference type="SAM" id="Phobius"/>
    </source>
</evidence>
<protein>
    <recommendedName>
        <fullName evidence="4">DUF7707 domain-containing protein</fullName>
    </recommendedName>
</protein>
<reference evidence="5" key="1">
    <citation type="journal article" date="2023" name="Mol. Phylogenet. Evol.">
        <title>Genome-scale phylogeny and comparative genomics of the fungal order Sordariales.</title>
        <authorList>
            <person name="Hensen N."/>
            <person name="Bonometti L."/>
            <person name="Westerberg I."/>
            <person name="Brannstrom I.O."/>
            <person name="Guillou S."/>
            <person name="Cros-Aarteil S."/>
            <person name="Calhoun S."/>
            <person name="Haridas S."/>
            <person name="Kuo A."/>
            <person name="Mondo S."/>
            <person name="Pangilinan J."/>
            <person name="Riley R."/>
            <person name="LaButti K."/>
            <person name="Andreopoulos B."/>
            <person name="Lipzen A."/>
            <person name="Chen C."/>
            <person name="Yan M."/>
            <person name="Daum C."/>
            <person name="Ng V."/>
            <person name="Clum A."/>
            <person name="Steindorff A."/>
            <person name="Ohm R.A."/>
            <person name="Martin F."/>
            <person name="Silar P."/>
            <person name="Natvig D.O."/>
            <person name="Lalanne C."/>
            <person name="Gautier V."/>
            <person name="Ament-Velasquez S.L."/>
            <person name="Kruys A."/>
            <person name="Hutchinson M.I."/>
            <person name="Powell A.J."/>
            <person name="Barry K."/>
            <person name="Miller A.N."/>
            <person name="Grigoriev I.V."/>
            <person name="Debuchy R."/>
            <person name="Gladieux P."/>
            <person name="Hiltunen Thoren M."/>
            <person name="Johannesson H."/>
        </authorList>
    </citation>
    <scope>NUCLEOTIDE SEQUENCE</scope>
    <source>
        <strain evidence="5">CBS 990.96</strain>
    </source>
</reference>
<feature type="region of interest" description="Disordered" evidence="1">
    <location>
        <begin position="119"/>
        <end position="158"/>
    </location>
</feature>
<evidence type="ECO:0000259" key="4">
    <source>
        <dbReference type="Pfam" id="PF24808"/>
    </source>
</evidence>
<gene>
    <name evidence="5" type="ORF">QBC38DRAFT_205278</name>
</gene>
<keyword evidence="2" id="KW-1133">Transmembrane helix</keyword>
<evidence type="ECO:0000256" key="3">
    <source>
        <dbReference type="SAM" id="SignalP"/>
    </source>
</evidence>
<dbReference type="Proteomes" id="UP001301958">
    <property type="component" value="Unassembled WGS sequence"/>
</dbReference>
<keyword evidence="6" id="KW-1185">Reference proteome</keyword>
<feature type="signal peptide" evidence="3">
    <location>
        <begin position="1"/>
        <end position="19"/>
    </location>
</feature>
<keyword evidence="2" id="KW-0472">Membrane</keyword>
<dbReference type="PANTHER" id="PTHR38118:SF2">
    <property type="entry name" value="CDP-ALCOHOL PHOSPHATIDYLTRANSFERASE PROTEIN"/>
    <property type="match status" value="1"/>
</dbReference>
<reference evidence="5" key="2">
    <citation type="submission" date="2023-05" db="EMBL/GenBank/DDBJ databases">
        <authorList>
            <consortium name="Lawrence Berkeley National Laboratory"/>
            <person name="Steindorff A."/>
            <person name="Hensen N."/>
            <person name="Bonometti L."/>
            <person name="Westerberg I."/>
            <person name="Brannstrom I.O."/>
            <person name="Guillou S."/>
            <person name="Cros-Aarteil S."/>
            <person name="Calhoun S."/>
            <person name="Haridas S."/>
            <person name="Kuo A."/>
            <person name="Mondo S."/>
            <person name="Pangilinan J."/>
            <person name="Riley R."/>
            <person name="Labutti K."/>
            <person name="Andreopoulos B."/>
            <person name="Lipzen A."/>
            <person name="Chen C."/>
            <person name="Yanf M."/>
            <person name="Daum C."/>
            <person name="Ng V."/>
            <person name="Clum A."/>
            <person name="Ohm R."/>
            <person name="Martin F."/>
            <person name="Silar P."/>
            <person name="Natvig D."/>
            <person name="Lalanne C."/>
            <person name="Gautier V."/>
            <person name="Ament-Velasquez S.L."/>
            <person name="Kruys A."/>
            <person name="Hutchinson M.I."/>
            <person name="Powell A.J."/>
            <person name="Barry K."/>
            <person name="Miller A.N."/>
            <person name="Grigoriev I.V."/>
            <person name="Debuchy R."/>
            <person name="Gladieux P."/>
            <person name="Thoren M.H."/>
            <person name="Johannesson H."/>
        </authorList>
    </citation>
    <scope>NUCLEOTIDE SEQUENCE</scope>
    <source>
        <strain evidence="5">CBS 990.96</strain>
    </source>
</reference>
<evidence type="ECO:0000313" key="5">
    <source>
        <dbReference type="EMBL" id="KAK4231819.1"/>
    </source>
</evidence>
<organism evidence="5 6">
    <name type="scientific">Podospora fimiseda</name>
    <dbReference type="NCBI Taxonomy" id="252190"/>
    <lineage>
        <taxon>Eukaryota</taxon>
        <taxon>Fungi</taxon>
        <taxon>Dikarya</taxon>
        <taxon>Ascomycota</taxon>
        <taxon>Pezizomycotina</taxon>
        <taxon>Sordariomycetes</taxon>
        <taxon>Sordariomycetidae</taxon>
        <taxon>Sordariales</taxon>
        <taxon>Podosporaceae</taxon>
        <taxon>Podospora</taxon>
    </lineage>
</organism>
<dbReference type="Pfam" id="PF24808">
    <property type="entry name" value="DUF7707"/>
    <property type="match status" value="1"/>
</dbReference>
<keyword evidence="2" id="KW-0812">Transmembrane</keyword>
<sequence length="192" mass="19775">MVAMKTTLVALASAIVVSADYWIDPNSVSLSERMAWCNDQRSTCPTICLQTSTGAPLINDCDPKELRYGCLCSDNKQPNMTEYTLTLPYHVCTAWGTQCVASCGSDNLCSAACREEHPCGAQSPPGVNSTTSSTMSATATPTATNSGPAAGFADGSENNNGKGKSAGALTFGSVSQIGVVAVGLFAGFAVLL</sequence>
<dbReference type="EMBL" id="MU865291">
    <property type="protein sequence ID" value="KAK4231819.1"/>
    <property type="molecule type" value="Genomic_DNA"/>
</dbReference>
<proteinExistence type="predicted"/>
<dbReference type="AlphaFoldDB" id="A0AAN7BY75"/>
<evidence type="ECO:0000313" key="6">
    <source>
        <dbReference type="Proteomes" id="UP001301958"/>
    </source>
</evidence>
<dbReference type="PANTHER" id="PTHR38118">
    <property type="entry name" value="ANCHORED CELL WALL PROTEIN 11-RELATED"/>
    <property type="match status" value="1"/>
</dbReference>
<accession>A0AAN7BY75</accession>
<feature type="compositionally biased region" description="Low complexity" evidence="1">
    <location>
        <begin position="128"/>
        <end position="151"/>
    </location>
</feature>